<reference evidence="1" key="2">
    <citation type="journal article" date="2015" name="Fish Shellfish Immunol.">
        <title>Early steps in the European eel (Anguilla anguilla)-Vibrio vulnificus interaction in the gills: Role of the RtxA13 toxin.</title>
        <authorList>
            <person name="Callol A."/>
            <person name="Pajuelo D."/>
            <person name="Ebbesson L."/>
            <person name="Teles M."/>
            <person name="MacKenzie S."/>
            <person name="Amaro C."/>
        </authorList>
    </citation>
    <scope>NUCLEOTIDE SEQUENCE</scope>
</reference>
<name>A0A0E9SIW5_ANGAN</name>
<organism evidence="1">
    <name type="scientific">Anguilla anguilla</name>
    <name type="common">European freshwater eel</name>
    <name type="synonym">Muraena anguilla</name>
    <dbReference type="NCBI Taxonomy" id="7936"/>
    <lineage>
        <taxon>Eukaryota</taxon>
        <taxon>Metazoa</taxon>
        <taxon>Chordata</taxon>
        <taxon>Craniata</taxon>
        <taxon>Vertebrata</taxon>
        <taxon>Euteleostomi</taxon>
        <taxon>Actinopterygii</taxon>
        <taxon>Neopterygii</taxon>
        <taxon>Teleostei</taxon>
        <taxon>Anguilliformes</taxon>
        <taxon>Anguillidae</taxon>
        <taxon>Anguilla</taxon>
    </lineage>
</organism>
<sequence>MRAYVLFSLSYQKTEMKVYHLRKVTAPGCMLEDPRCLSL</sequence>
<proteinExistence type="predicted"/>
<protein>
    <submittedName>
        <fullName evidence="1">Uncharacterized protein</fullName>
    </submittedName>
</protein>
<dbReference type="AlphaFoldDB" id="A0A0E9SIW5"/>
<accession>A0A0E9SIW5</accession>
<dbReference type="EMBL" id="GBXM01068134">
    <property type="protein sequence ID" value="JAH40443.1"/>
    <property type="molecule type" value="Transcribed_RNA"/>
</dbReference>
<reference evidence="1" key="1">
    <citation type="submission" date="2014-11" db="EMBL/GenBank/DDBJ databases">
        <authorList>
            <person name="Amaro Gonzalez C."/>
        </authorList>
    </citation>
    <scope>NUCLEOTIDE SEQUENCE</scope>
</reference>
<evidence type="ECO:0000313" key="1">
    <source>
        <dbReference type="EMBL" id="JAH40443.1"/>
    </source>
</evidence>